<feature type="domain" description="ABC transporter" evidence="5">
    <location>
        <begin position="19"/>
        <end position="260"/>
    </location>
</feature>
<keyword evidence="4 6" id="KW-0067">ATP-binding</keyword>
<dbReference type="Gene3D" id="3.40.50.300">
    <property type="entry name" value="P-loop containing nucleotide triphosphate hydrolases"/>
    <property type="match status" value="1"/>
</dbReference>
<evidence type="ECO:0000313" key="6">
    <source>
        <dbReference type="EMBL" id="MFC5507982.1"/>
    </source>
</evidence>
<keyword evidence="7" id="KW-1185">Reference proteome</keyword>
<reference evidence="7" key="1">
    <citation type="journal article" date="2019" name="Int. J. Syst. Evol. Microbiol.">
        <title>The Global Catalogue of Microorganisms (GCM) 10K type strain sequencing project: providing services to taxonomists for standard genome sequencing and annotation.</title>
        <authorList>
            <consortium name="The Broad Institute Genomics Platform"/>
            <consortium name="The Broad Institute Genome Sequencing Center for Infectious Disease"/>
            <person name="Wu L."/>
            <person name="Ma J."/>
        </authorList>
    </citation>
    <scope>NUCLEOTIDE SEQUENCE [LARGE SCALE GENOMIC DNA]</scope>
    <source>
        <strain evidence="7">CCUG 43117</strain>
    </source>
</reference>
<accession>A0ABW0P924</accession>
<sequence>MAPPTNLLDAGEHHAQPAVKVENVSKCFRVWPGPGARIAHGLFGAPQDKSTASWALRDVSFEVKPGSAYGVVGRNGSGKSTLLKIVCGVMQPTTGFTETRGRVLGLLELGAGLNLDLTGRTNVHVSSALLGFPPDYARDRMRDIEAFADIGEFFDVPMKFYSSGMLVRVAFALYAFLEPDVLIIDEALSVGDYFFQQKCIAAINRLRDGGATMLFVSHSIGTVKTICDRAIALDGGQVIAEGNVDAVADLYLRREHGPTPAAPGDEAPAATRTAAAIVGNALSGMVLPPPDTWSVVAARFLDAKGHSASLFEMRAPAQIEAVIYGPPKTGLPRLQVDIVDRLDRVVSGQVFELEHATRVPLAGAEAVALHIDLPMEFEHGAYAARIAPLTEAGDLLGESCQTETVQVFHRGVYPEYYCIANLPARYGMRRS</sequence>
<keyword evidence="2" id="KW-0813">Transport</keyword>
<evidence type="ECO:0000256" key="1">
    <source>
        <dbReference type="ARBA" id="ARBA00005417"/>
    </source>
</evidence>
<dbReference type="RefSeq" id="WP_377817615.1">
    <property type="nucleotide sequence ID" value="NZ_JBHSLU010000082.1"/>
</dbReference>
<evidence type="ECO:0000256" key="2">
    <source>
        <dbReference type="ARBA" id="ARBA00022448"/>
    </source>
</evidence>
<evidence type="ECO:0000313" key="7">
    <source>
        <dbReference type="Proteomes" id="UP001596060"/>
    </source>
</evidence>
<gene>
    <name evidence="6" type="ORF">ACFPN9_22340</name>
</gene>
<proteinExistence type="inferred from homology"/>
<dbReference type="PROSITE" id="PS00211">
    <property type="entry name" value="ABC_TRANSPORTER_1"/>
    <property type="match status" value="1"/>
</dbReference>
<dbReference type="Proteomes" id="UP001596060">
    <property type="component" value="Unassembled WGS sequence"/>
</dbReference>
<organism evidence="6 7">
    <name type="scientific">Bosea massiliensis</name>
    <dbReference type="NCBI Taxonomy" id="151419"/>
    <lineage>
        <taxon>Bacteria</taxon>
        <taxon>Pseudomonadati</taxon>
        <taxon>Pseudomonadota</taxon>
        <taxon>Alphaproteobacteria</taxon>
        <taxon>Hyphomicrobiales</taxon>
        <taxon>Boseaceae</taxon>
        <taxon>Bosea</taxon>
    </lineage>
</organism>
<dbReference type="SUPFAM" id="SSF52540">
    <property type="entry name" value="P-loop containing nucleoside triphosphate hydrolases"/>
    <property type="match status" value="1"/>
</dbReference>
<dbReference type="PANTHER" id="PTHR46743">
    <property type="entry name" value="TEICHOIC ACIDS EXPORT ATP-BINDING PROTEIN TAGH"/>
    <property type="match status" value="1"/>
</dbReference>
<comment type="similarity">
    <text evidence="1">Belongs to the ABC transporter superfamily.</text>
</comment>
<dbReference type="InterPro" id="IPR050683">
    <property type="entry name" value="Bact_Polysacc_Export_ATP-bd"/>
</dbReference>
<evidence type="ECO:0000259" key="5">
    <source>
        <dbReference type="PROSITE" id="PS50893"/>
    </source>
</evidence>
<evidence type="ECO:0000256" key="3">
    <source>
        <dbReference type="ARBA" id="ARBA00022741"/>
    </source>
</evidence>
<dbReference type="InterPro" id="IPR015860">
    <property type="entry name" value="ABC_transpr_TagH-like"/>
</dbReference>
<evidence type="ECO:0000256" key="4">
    <source>
        <dbReference type="ARBA" id="ARBA00022840"/>
    </source>
</evidence>
<dbReference type="GO" id="GO:0005524">
    <property type="term" value="F:ATP binding"/>
    <property type="evidence" value="ECO:0007669"/>
    <property type="project" value="UniProtKB-KW"/>
</dbReference>
<dbReference type="InterPro" id="IPR027417">
    <property type="entry name" value="P-loop_NTPase"/>
</dbReference>
<name>A0ABW0P924_9HYPH</name>
<dbReference type="PANTHER" id="PTHR46743:SF2">
    <property type="entry name" value="TEICHOIC ACIDS EXPORT ATP-BINDING PROTEIN TAGH"/>
    <property type="match status" value="1"/>
</dbReference>
<dbReference type="Pfam" id="PF00005">
    <property type="entry name" value="ABC_tran"/>
    <property type="match status" value="1"/>
</dbReference>
<dbReference type="PROSITE" id="PS50893">
    <property type="entry name" value="ABC_TRANSPORTER_2"/>
    <property type="match status" value="1"/>
</dbReference>
<protein>
    <submittedName>
        <fullName evidence="6">ABC transporter ATP-binding protein</fullName>
    </submittedName>
</protein>
<dbReference type="CDD" id="cd03220">
    <property type="entry name" value="ABC_KpsT_Wzt"/>
    <property type="match status" value="1"/>
</dbReference>
<comment type="caution">
    <text evidence="6">The sequence shown here is derived from an EMBL/GenBank/DDBJ whole genome shotgun (WGS) entry which is preliminary data.</text>
</comment>
<dbReference type="InterPro" id="IPR003439">
    <property type="entry name" value="ABC_transporter-like_ATP-bd"/>
</dbReference>
<keyword evidence="3" id="KW-0547">Nucleotide-binding</keyword>
<dbReference type="InterPro" id="IPR003593">
    <property type="entry name" value="AAA+_ATPase"/>
</dbReference>
<dbReference type="EMBL" id="JBHSLU010000082">
    <property type="protein sequence ID" value="MFC5507982.1"/>
    <property type="molecule type" value="Genomic_DNA"/>
</dbReference>
<dbReference type="InterPro" id="IPR017871">
    <property type="entry name" value="ABC_transporter-like_CS"/>
</dbReference>
<dbReference type="SMART" id="SM00382">
    <property type="entry name" value="AAA"/>
    <property type="match status" value="1"/>
</dbReference>